<evidence type="ECO:0000313" key="14">
    <source>
        <dbReference type="Proteomes" id="UP000177268"/>
    </source>
</evidence>
<dbReference type="EMBL" id="MFIZ01000019">
    <property type="protein sequence ID" value="OGG11686.1"/>
    <property type="molecule type" value="Genomic_DNA"/>
</dbReference>
<dbReference type="NCBIfam" id="TIGR02150">
    <property type="entry name" value="IPP_isom_1"/>
    <property type="match status" value="1"/>
</dbReference>
<protein>
    <recommendedName>
        <fullName evidence="3 10">Isopentenyl-diphosphate delta-isomerase</fullName>
        <ecNumber evidence="3 10">5.3.3.2</ecNumber>
    </recommendedName>
</protein>
<feature type="active site" evidence="11">
    <location>
        <position position="65"/>
    </location>
</feature>
<dbReference type="SUPFAM" id="SSF55811">
    <property type="entry name" value="Nudix"/>
    <property type="match status" value="1"/>
</dbReference>
<dbReference type="GO" id="GO:0004452">
    <property type="term" value="F:isopentenyl-diphosphate delta-isomerase activity"/>
    <property type="evidence" value="ECO:0007669"/>
    <property type="project" value="UniProtKB-UniRule"/>
</dbReference>
<dbReference type="CDD" id="cd02885">
    <property type="entry name" value="NUDIX_IPP_Isomerase"/>
    <property type="match status" value="1"/>
</dbReference>
<dbReference type="HAMAP" id="MF_00202">
    <property type="entry name" value="Idi"/>
    <property type="match status" value="1"/>
</dbReference>
<evidence type="ECO:0000313" key="13">
    <source>
        <dbReference type="EMBL" id="OGG11686.1"/>
    </source>
</evidence>
<dbReference type="UniPathway" id="UPA00059">
    <property type="reaction ID" value="UER00104"/>
</dbReference>
<evidence type="ECO:0000256" key="4">
    <source>
        <dbReference type="ARBA" id="ARBA00022490"/>
    </source>
</evidence>
<evidence type="ECO:0000256" key="1">
    <source>
        <dbReference type="ARBA" id="ARBA00004826"/>
    </source>
</evidence>
<sequence>MELVVLVDEQNNEIGTMPKRDVHTTKTSLHRGFSLFVFNAKGKLLLTHRSFTKKTFPGVWTNTVCGHPAPGEHVVDAAKRRLSEELGITSVDVKEVSSYRYRFADKSGIVENEICPILVATFEGNPKPNSNEVDEWKWMDWKTFLTEIQKNPTTYSPWSREEAVILQKIYCSK</sequence>
<proteinExistence type="inferred from homology"/>
<keyword evidence="4" id="KW-0963">Cytoplasm</keyword>
<accession>A0A1F5ZGQ0</accession>
<dbReference type="GO" id="GO:0046872">
    <property type="term" value="F:metal ion binding"/>
    <property type="evidence" value="ECO:0007669"/>
    <property type="project" value="UniProtKB-KW"/>
</dbReference>
<dbReference type="NCBIfam" id="NF002995">
    <property type="entry name" value="PRK03759.1"/>
    <property type="match status" value="1"/>
</dbReference>
<dbReference type="Proteomes" id="UP000177268">
    <property type="component" value="Unassembled WGS sequence"/>
</dbReference>
<reference evidence="13 14" key="1">
    <citation type="journal article" date="2016" name="Nat. Commun.">
        <title>Thousands of microbial genomes shed light on interconnected biogeochemical processes in an aquifer system.</title>
        <authorList>
            <person name="Anantharaman K."/>
            <person name="Brown C.T."/>
            <person name="Hug L.A."/>
            <person name="Sharon I."/>
            <person name="Castelle C.J."/>
            <person name="Probst A.J."/>
            <person name="Thomas B.C."/>
            <person name="Singh A."/>
            <person name="Wilkins M.J."/>
            <person name="Karaoz U."/>
            <person name="Brodie E.L."/>
            <person name="Williams K.H."/>
            <person name="Hubbard S.S."/>
            <person name="Banfield J.F."/>
        </authorList>
    </citation>
    <scope>NUCLEOTIDE SEQUENCE [LARGE SCALE GENOMIC DNA]</scope>
</reference>
<dbReference type="PANTHER" id="PTHR10885:SF0">
    <property type="entry name" value="ISOPENTENYL-DIPHOSPHATE DELTA-ISOMERASE"/>
    <property type="match status" value="1"/>
</dbReference>
<dbReference type="InterPro" id="IPR056375">
    <property type="entry name" value="Idi_bact"/>
</dbReference>
<dbReference type="STRING" id="1798370.A2Z00_00640"/>
<keyword evidence="7" id="KW-0464">Manganese</keyword>
<keyword evidence="5" id="KW-0479">Metal-binding</keyword>
<evidence type="ECO:0000256" key="5">
    <source>
        <dbReference type="ARBA" id="ARBA00022723"/>
    </source>
</evidence>
<dbReference type="InterPro" id="IPR011876">
    <property type="entry name" value="IsopentenylPP_isomerase_typ1"/>
</dbReference>
<comment type="similarity">
    <text evidence="2">Belongs to the IPP isomerase type 1 family.</text>
</comment>
<organism evidence="13 14">
    <name type="scientific">Candidatus Gottesmanbacteria bacterium RBG_13_45_10</name>
    <dbReference type="NCBI Taxonomy" id="1798370"/>
    <lineage>
        <taxon>Bacteria</taxon>
        <taxon>Candidatus Gottesmaniibacteriota</taxon>
    </lineage>
</organism>
<dbReference type="PIRSF" id="PIRSF018427">
    <property type="entry name" value="Isopntndiph_ism"/>
    <property type="match status" value="1"/>
</dbReference>
<evidence type="ECO:0000256" key="7">
    <source>
        <dbReference type="ARBA" id="ARBA00023211"/>
    </source>
</evidence>
<dbReference type="GO" id="GO:0050992">
    <property type="term" value="P:dimethylallyl diphosphate biosynthetic process"/>
    <property type="evidence" value="ECO:0007669"/>
    <property type="project" value="UniProtKB-UniPathway"/>
</dbReference>
<dbReference type="InterPro" id="IPR000086">
    <property type="entry name" value="NUDIX_hydrolase_dom"/>
</dbReference>
<evidence type="ECO:0000256" key="6">
    <source>
        <dbReference type="ARBA" id="ARBA00022842"/>
    </source>
</evidence>
<evidence type="ECO:0000256" key="8">
    <source>
        <dbReference type="ARBA" id="ARBA00023229"/>
    </source>
</evidence>
<name>A0A1F5ZGQ0_9BACT</name>
<dbReference type="GO" id="GO:0008299">
    <property type="term" value="P:isoprenoid biosynthetic process"/>
    <property type="evidence" value="ECO:0007669"/>
    <property type="project" value="UniProtKB-UniRule"/>
</dbReference>
<comment type="pathway">
    <text evidence="1">Isoprenoid biosynthesis; dimethylallyl diphosphate biosynthesis; dimethylallyl diphosphate from isopentenyl diphosphate: step 1/1.</text>
</comment>
<dbReference type="AlphaFoldDB" id="A0A1F5ZGQ0"/>
<feature type="domain" description="Nudix hydrolase" evidence="12">
    <location>
        <begin position="28"/>
        <end position="161"/>
    </location>
</feature>
<gene>
    <name evidence="13" type="ORF">A2Z00_00640</name>
</gene>
<evidence type="ECO:0000256" key="2">
    <source>
        <dbReference type="ARBA" id="ARBA00007579"/>
    </source>
</evidence>
<keyword evidence="8" id="KW-0414">Isoprene biosynthesis</keyword>
<evidence type="ECO:0000256" key="10">
    <source>
        <dbReference type="NCBIfam" id="TIGR02150"/>
    </source>
</evidence>
<keyword evidence="9 13" id="KW-0413">Isomerase</keyword>
<dbReference type="PROSITE" id="PS51462">
    <property type="entry name" value="NUDIX"/>
    <property type="match status" value="1"/>
</dbReference>
<feature type="active site" evidence="11">
    <location>
        <position position="113"/>
    </location>
</feature>
<evidence type="ECO:0000256" key="9">
    <source>
        <dbReference type="ARBA" id="ARBA00023235"/>
    </source>
</evidence>
<dbReference type="Pfam" id="PF00293">
    <property type="entry name" value="NUDIX"/>
    <property type="match status" value="1"/>
</dbReference>
<dbReference type="EC" id="5.3.3.2" evidence="3 10"/>
<dbReference type="Gene3D" id="3.90.79.10">
    <property type="entry name" value="Nucleoside Triphosphate Pyrophosphohydrolase"/>
    <property type="match status" value="1"/>
</dbReference>
<evidence type="ECO:0000256" key="11">
    <source>
        <dbReference type="PIRSR" id="PIRSR018427-1"/>
    </source>
</evidence>
<comment type="caution">
    <text evidence="13">The sequence shown here is derived from an EMBL/GenBank/DDBJ whole genome shotgun (WGS) entry which is preliminary data.</text>
</comment>
<evidence type="ECO:0000256" key="3">
    <source>
        <dbReference type="ARBA" id="ARBA00012057"/>
    </source>
</evidence>
<dbReference type="InterPro" id="IPR015797">
    <property type="entry name" value="NUDIX_hydrolase-like_dom_sf"/>
</dbReference>
<keyword evidence="6" id="KW-0460">Magnesium</keyword>
<evidence type="ECO:0000259" key="12">
    <source>
        <dbReference type="PROSITE" id="PS51462"/>
    </source>
</evidence>
<dbReference type="PANTHER" id="PTHR10885">
    <property type="entry name" value="ISOPENTENYL-DIPHOSPHATE DELTA-ISOMERASE"/>
    <property type="match status" value="1"/>
</dbReference>